<evidence type="ECO:0008006" key="4">
    <source>
        <dbReference type="Google" id="ProtNLM"/>
    </source>
</evidence>
<dbReference type="GO" id="GO:0035251">
    <property type="term" value="F:UDP-glucosyltransferase activity"/>
    <property type="evidence" value="ECO:0007669"/>
    <property type="project" value="InterPro"/>
</dbReference>
<dbReference type="STRING" id="3694.A0A2K2AA00"/>
<dbReference type="EMBL" id="CM009294">
    <property type="protein sequence ID" value="PNT34337.2"/>
    <property type="molecule type" value="Genomic_DNA"/>
</dbReference>
<dbReference type="PANTHER" id="PTHR48048">
    <property type="entry name" value="GLYCOSYLTRANSFERASE"/>
    <property type="match status" value="1"/>
</dbReference>
<accession>A0A2K2AA00</accession>
<dbReference type="AlphaFoldDB" id="A0A2K2AA00"/>
<evidence type="ECO:0000313" key="3">
    <source>
        <dbReference type="Proteomes" id="UP000006729"/>
    </source>
</evidence>
<proteinExistence type="inferred from homology"/>
<evidence type="ECO:0000313" key="2">
    <source>
        <dbReference type="EMBL" id="PNT34337.2"/>
    </source>
</evidence>
<keyword evidence="3" id="KW-1185">Reference proteome</keyword>
<gene>
    <name evidence="2" type="ORF">POPTR_005G007500v4</name>
</gene>
<dbReference type="SUPFAM" id="SSF53756">
    <property type="entry name" value="UDP-Glycosyltransferase/glycogen phosphorylase"/>
    <property type="match status" value="1"/>
</dbReference>
<dbReference type="InParanoid" id="A0A2K2AA00"/>
<organism evidence="2 3">
    <name type="scientific">Populus trichocarpa</name>
    <name type="common">Western balsam poplar</name>
    <name type="synonym">Populus balsamifera subsp. trichocarpa</name>
    <dbReference type="NCBI Taxonomy" id="3694"/>
    <lineage>
        <taxon>Eukaryota</taxon>
        <taxon>Viridiplantae</taxon>
        <taxon>Streptophyta</taxon>
        <taxon>Embryophyta</taxon>
        <taxon>Tracheophyta</taxon>
        <taxon>Spermatophyta</taxon>
        <taxon>Magnoliopsida</taxon>
        <taxon>eudicotyledons</taxon>
        <taxon>Gunneridae</taxon>
        <taxon>Pentapetalae</taxon>
        <taxon>rosids</taxon>
        <taxon>fabids</taxon>
        <taxon>Malpighiales</taxon>
        <taxon>Salicaceae</taxon>
        <taxon>Saliceae</taxon>
        <taxon>Populus</taxon>
    </lineage>
</organism>
<comment type="caution">
    <text evidence="2">The sequence shown here is derived from an EMBL/GenBank/DDBJ whole genome shotgun (WGS) entry which is preliminary data.</text>
</comment>
<protein>
    <recommendedName>
        <fullName evidence="4">Anthocyanidin 3-O-glucosyltransferase</fullName>
    </recommendedName>
</protein>
<dbReference type="InterPro" id="IPR050481">
    <property type="entry name" value="UDP-glycosyltransf_plant"/>
</dbReference>
<dbReference type="PANTHER" id="PTHR48048:SF45">
    <property type="entry name" value="GLYCOSYLTRANSFERASE"/>
    <property type="match status" value="1"/>
</dbReference>
<dbReference type="Proteomes" id="UP000006729">
    <property type="component" value="Chromosome 5"/>
</dbReference>
<reference evidence="2 3" key="1">
    <citation type="journal article" date="2006" name="Science">
        <title>The genome of black cottonwood, Populus trichocarpa (Torr. &amp; Gray).</title>
        <authorList>
            <person name="Tuskan G.A."/>
            <person name="Difazio S."/>
            <person name="Jansson S."/>
            <person name="Bohlmann J."/>
            <person name="Grigoriev I."/>
            <person name="Hellsten U."/>
            <person name="Putnam N."/>
            <person name="Ralph S."/>
            <person name="Rombauts S."/>
            <person name="Salamov A."/>
            <person name="Schein J."/>
            <person name="Sterck L."/>
            <person name="Aerts A."/>
            <person name="Bhalerao R.R."/>
            <person name="Bhalerao R.P."/>
            <person name="Blaudez D."/>
            <person name="Boerjan W."/>
            <person name="Brun A."/>
            <person name="Brunner A."/>
            <person name="Busov V."/>
            <person name="Campbell M."/>
            <person name="Carlson J."/>
            <person name="Chalot M."/>
            <person name="Chapman J."/>
            <person name="Chen G.L."/>
            <person name="Cooper D."/>
            <person name="Coutinho P.M."/>
            <person name="Couturier J."/>
            <person name="Covert S."/>
            <person name="Cronk Q."/>
            <person name="Cunningham R."/>
            <person name="Davis J."/>
            <person name="Degroeve S."/>
            <person name="Dejardin A."/>
            <person name="Depamphilis C."/>
            <person name="Detter J."/>
            <person name="Dirks B."/>
            <person name="Dubchak I."/>
            <person name="Duplessis S."/>
            <person name="Ehlting J."/>
            <person name="Ellis B."/>
            <person name="Gendler K."/>
            <person name="Goodstein D."/>
            <person name="Gribskov M."/>
            <person name="Grimwood J."/>
            <person name="Groover A."/>
            <person name="Gunter L."/>
            <person name="Hamberger B."/>
            <person name="Heinze B."/>
            <person name="Helariutta Y."/>
            <person name="Henrissat B."/>
            <person name="Holligan D."/>
            <person name="Holt R."/>
            <person name="Huang W."/>
            <person name="Islam-Faridi N."/>
            <person name="Jones S."/>
            <person name="Jones-Rhoades M."/>
            <person name="Jorgensen R."/>
            <person name="Joshi C."/>
            <person name="Kangasjarvi J."/>
            <person name="Karlsson J."/>
            <person name="Kelleher C."/>
            <person name="Kirkpatrick R."/>
            <person name="Kirst M."/>
            <person name="Kohler A."/>
            <person name="Kalluri U."/>
            <person name="Larimer F."/>
            <person name="Leebens-Mack J."/>
            <person name="Leple J.C."/>
            <person name="Locascio P."/>
            <person name="Lou Y."/>
            <person name="Lucas S."/>
            <person name="Martin F."/>
            <person name="Montanini B."/>
            <person name="Napoli C."/>
            <person name="Nelson D.R."/>
            <person name="Nelson C."/>
            <person name="Nieminen K."/>
            <person name="Nilsson O."/>
            <person name="Pereda V."/>
            <person name="Peter G."/>
            <person name="Philippe R."/>
            <person name="Pilate G."/>
            <person name="Poliakov A."/>
            <person name="Razumovskaya J."/>
            <person name="Richardson P."/>
            <person name="Rinaldi C."/>
            <person name="Ritland K."/>
            <person name="Rouze P."/>
            <person name="Ryaboy D."/>
            <person name="Schmutz J."/>
            <person name="Schrader J."/>
            <person name="Segerman B."/>
            <person name="Shin H."/>
            <person name="Siddiqui A."/>
            <person name="Sterky F."/>
            <person name="Terry A."/>
            <person name="Tsai C.J."/>
            <person name="Uberbacher E."/>
            <person name="Unneberg P."/>
            <person name="Vahala J."/>
            <person name="Wall K."/>
            <person name="Wessler S."/>
            <person name="Yang G."/>
            <person name="Yin T."/>
            <person name="Douglas C."/>
            <person name="Marra M."/>
            <person name="Sandberg G."/>
            <person name="Van de Peer Y."/>
            <person name="Rokhsar D."/>
        </authorList>
    </citation>
    <scope>NUCLEOTIDE SEQUENCE [LARGE SCALE GENOMIC DNA]</scope>
    <source>
        <strain evidence="3">cv. Nisqually</strain>
    </source>
</reference>
<evidence type="ECO:0000256" key="1">
    <source>
        <dbReference type="ARBA" id="ARBA00009995"/>
    </source>
</evidence>
<name>A0A2K2AA00_POPTR</name>
<sequence length="541" mass="63195">MGEIRSPYFSLAQYYYGDNPDIHSPYFSYGGEDYHGDNAEIHPPYSSAGDYHGDNAEIHQTYYSAGDYAEIHPPYSSAGDYFGDNAEIHSPYSSAADYLADNTEIHSEALFHQDIYGNSYNAQQFVKHEKVLRPVRVALKYEQESDVCIYRVGDHQSKKAMYSPQQISIGPFHHGNRNLRFMERKKYEYYEQFWEDRVSKERERKGAEDEFWDALEEDKNKIHQCYEDGSRRIKISQRFLGLILYDAVFILELFLKYREGREKYIKDSILKETWLRAAIRRDLILLENQLPFFILEKLYKLLPENIKRENTEFKTLACFYFERHFPKKSSSAETTPLHFTDLVRSLLSFTGNGKPVEQIKSFHSATRLRQAGVKFKVPREQDHCLLDVDFRRLRKEFHIPQLQIHGDTESLFRNLMALEKRLYPGQEYICHYINLLSILVVKPKDAKLLMENKIVTYCKDEVAVRDLICSLASSSTTDLHSCYHDIFSAVDDYYKSSWAKNPAYFIEEFFGNFWKGVGTVCAAILLILTLVQTICAILGLR</sequence>
<comment type="similarity">
    <text evidence="1">Belongs to the UDP-glycosyltransferase family.</text>
</comment>
<dbReference type="Gene3D" id="3.40.50.2000">
    <property type="entry name" value="Glycogen Phosphorylase B"/>
    <property type="match status" value="2"/>
</dbReference>